<comment type="caution">
    <text evidence="1">The sequence shown here is derived from an EMBL/GenBank/DDBJ whole genome shotgun (WGS) entry which is preliminary data.</text>
</comment>
<evidence type="ECO:0000313" key="1">
    <source>
        <dbReference type="EMBL" id="KAF5933206.1"/>
    </source>
</evidence>
<dbReference type="AlphaFoldDB" id="A0A7J7G1V9"/>
<organism evidence="1 2">
    <name type="scientific">Camellia sinensis</name>
    <name type="common">Tea plant</name>
    <name type="synonym">Thea sinensis</name>
    <dbReference type="NCBI Taxonomy" id="4442"/>
    <lineage>
        <taxon>Eukaryota</taxon>
        <taxon>Viridiplantae</taxon>
        <taxon>Streptophyta</taxon>
        <taxon>Embryophyta</taxon>
        <taxon>Tracheophyta</taxon>
        <taxon>Spermatophyta</taxon>
        <taxon>Magnoliopsida</taxon>
        <taxon>eudicotyledons</taxon>
        <taxon>Gunneridae</taxon>
        <taxon>Pentapetalae</taxon>
        <taxon>asterids</taxon>
        <taxon>Ericales</taxon>
        <taxon>Theaceae</taxon>
        <taxon>Camellia</taxon>
    </lineage>
</organism>
<sequence length="525" mass="57874">MEQRDAVTSSGLGGLLNLRCTKLDHDLCEWLVQKFDPKTCSLNVHGRRLLLTELDVHKLLGIPAEGKTIELKKSSQAFPKLFEELGVVQGPIKLNALREYLTKTEGAGEEFMRIFALYILGAFLCPTTKDVVKQSFIHLIQNVDGMKDYNWSKFTLQFFVRGLCKYNSKSHSQPNGCLFLIMLFYFDCVAPSGCDAGRARSIPSLAYWGDAEIKATLKLFQKSGGYQNEEVILSVDVNFVVDEQMQPFVQSEEMKNMNDIRISKIETTVCDMKSVLEELVVIVKSGITNSSIPKVMEKCEPLQMSKQQEAGHGHCKCEPGIVAPGVVVESTVVPLVEHVSPILVPKPNVVVESTVVPTVEHENNTLPPKPNVVVALQNMEENRIPLTPSNLQLDAHLHEQTKQAKNKIKGPYFVPAEPLLEGQTQDLVDKFVLVVLLVHKVVNLGLVALAVQVAVEGKPSNPPGVNSNKGLVYPLVPGMASNMGFVTILMPVSCIWPDPPTCVASLLSTEAFWPAIGLEMGSYQD</sequence>
<evidence type="ECO:0008006" key="3">
    <source>
        <dbReference type="Google" id="ProtNLM"/>
    </source>
</evidence>
<proteinExistence type="predicted"/>
<protein>
    <recommendedName>
        <fullName evidence="3">Aminotransferase-like plant mobile domain-containing protein</fullName>
    </recommendedName>
</protein>
<reference evidence="2" key="1">
    <citation type="journal article" date="2020" name="Nat. Commun.">
        <title>Genome assembly of wild tea tree DASZ reveals pedigree and selection history of tea varieties.</title>
        <authorList>
            <person name="Zhang W."/>
            <person name="Zhang Y."/>
            <person name="Qiu H."/>
            <person name="Guo Y."/>
            <person name="Wan H."/>
            <person name="Zhang X."/>
            <person name="Scossa F."/>
            <person name="Alseekh S."/>
            <person name="Zhang Q."/>
            <person name="Wang P."/>
            <person name="Xu L."/>
            <person name="Schmidt M.H."/>
            <person name="Jia X."/>
            <person name="Li D."/>
            <person name="Zhu A."/>
            <person name="Guo F."/>
            <person name="Chen W."/>
            <person name="Ni D."/>
            <person name="Usadel B."/>
            <person name="Fernie A.R."/>
            <person name="Wen W."/>
        </authorList>
    </citation>
    <scope>NUCLEOTIDE SEQUENCE [LARGE SCALE GENOMIC DNA]</scope>
    <source>
        <strain evidence="2">cv. G240</strain>
    </source>
</reference>
<accession>A0A7J7G1V9</accession>
<keyword evidence="2" id="KW-1185">Reference proteome</keyword>
<gene>
    <name evidence="1" type="ORF">HYC85_029377</name>
</gene>
<dbReference type="Proteomes" id="UP000593564">
    <property type="component" value="Unassembled WGS sequence"/>
</dbReference>
<dbReference type="PANTHER" id="PTHR34835">
    <property type="entry name" value="OS07G0283600 PROTEIN-RELATED"/>
    <property type="match status" value="1"/>
</dbReference>
<evidence type="ECO:0000313" key="2">
    <source>
        <dbReference type="Proteomes" id="UP000593564"/>
    </source>
</evidence>
<dbReference type="EMBL" id="JACBKZ010000014">
    <property type="protein sequence ID" value="KAF5933206.1"/>
    <property type="molecule type" value="Genomic_DNA"/>
</dbReference>
<name>A0A7J7G1V9_CAMSI</name>
<reference evidence="1 2" key="2">
    <citation type="submission" date="2020-07" db="EMBL/GenBank/DDBJ databases">
        <title>Genome assembly of wild tea tree DASZ reveals pedigree and selection history of tea varieties.</title>
        <authorList>
            <person name="Zhang W."/>
        </authorList>
    </citation>
    <scope>NUCLEOTIDE SEQUENCE [LARGE SCALE GENOMIC DNA]</scope>
    <source>
        <strain evidence="2">cv. G240</strain>
        <tissue evidence="1">Leaf</tissue>
    </source>
</reference>